<reference evidence="2" key="1">
    <citation type="journal article" date="2023" name="Genome Biol. Evol.">
        <title>Long-read-based Genome Assembly of Drosophila gunungcola Reveals Fewer Chemosensory Genes in Flower-breeding Species.</title>
        <authorList>
            <person name="Negi A."/>
            <person name="Liao B.Y."/>
            <person name="Yeh S.D."/>
        </authorList>
    </citation>
    <scope>NUCLEOTIDE SEQUENCE</scope>
    <source>
        <strain evidence="2">Sukarami</strain>
    </source>
</reference>
<dbReference type="Proteomes" id="UP001059596">
    <property type="component" value="Chromosome 3R"/>
</dbReference>
<evidence type="ECO:0000313" key="2">
    <source>
        <dbReference type="EMBL" id="KAI8044863.1"/>
    </source>
</evidence>
<keyword evidence="3" id="KW-1185">Reference proteome</keyword>
<feature type="chain" id="PRO_5040501469" evidence="1">
    <location>
        <begin position="25"/>
        <end position="108"/>
    </location>
</feature>
<dbReference type="OrthoDB" id="7863498at2759"/>
<name>A0A9P9YXW6_9MUSC</name>
<dbReference type="EMBL" id="JAMKOV010000001">
    <property type="protein sequence ID" value="KAI8044863.1"/>
    <property type="molecule type" value="Genomic_DNA"/>
</dbReference>
<evidence type="ECO:0000256" key="1">
    <source>
        <dbReference type="SAM" id="SignalP"/>
    </source>
</evidence>
<evidence type="ECO:0000313" key="3">
    <source>
        <dbReference type="Proteomes" id="UP001059596"/>
    </source>
</evidence>
<gene>
    <name evidence="2" type="ORF">M5D96_001038</name>
</gene>
<accession>A0A9P9YXW6</accession>
<organism evidence="2 3">
    <name type="scientific">Drosophila gunungcola</name>
    <name type="common">fruit fly</name>
    <dbReference type="NCBI Taxonomy" id="103775"/>
    <lineage>
        <taxon>Eukaryota</taxon>
        <taxon>Metazoa</taxon>
        <taxon>Ecdysozoa</taxon>
        <taxon>Arthropoda</taxon>
        <taxon>Hexapoda</taxon>
        <taxon>Insecta</taxon>
        <taxon>Pterygota</taxon>
        <taxon>Neoptera</taxon>
        <taxon>Endopterygota</taxon>
        <taxon>Diptera</taxon>
        <taxon>Brachycera</taxon>
        <taxon>Muscomorpha</taxon>
        <taxon>Ephydroidea</taxon>
        <taxon>Drosophilidae</taxon>
        <taxon>Drosophila</taxon>
        <taxon>Sophophora</taxon>
    </lineage>
</organism>
<keyword evidence="1" id="KW-0732">Signal</keyword>
<sequence length="108" mass="12376">MSLALFTFLLVVGFGFLGQHQANADCGAATSDLWKDDTDLDEGSCPSSKNVVDETLAPDLDDQFEKDTHIEEEKKFETKTEVRHSVAESIMFVLKFLWQAINWWFNWK</sequence>
<proteinExistence type="predicted"/>
<comment type="caution">
    <text evidence="2">The sequence shown here is derived from an EMBL/GenBank/DDBJ whole genome shotgun (WGS) entry which is preliminary data.</text>
</comment>
<feature type="signal peptide" evidence="1">
    <location>
        <begin position="1"/>
        <end position="24"/>
    </location>
</feature>
<dbReference type="AlphaFoldDB" id="A0A9P9YXW6"/>
<protein>
    <submittedName>
        <fullName evidence="2">Uncharacterized protein</fullName>
    </submittedName>
</protein>